<keyword evidence="1" id="KW-0677">Repeat</keyword>
<keyword evidence="6" id="KW-1185">Reference proteome</keyword>
<dbReference type="SUPFAM" id="SSF57414">
    <property type="entry name" value="Hairpin loop containing domain-like"/>
    <property type="match status" value="1"/>
</dbReference>
<gene>
    <name evidence="5" type="ORF">PCOR1329_LOCUS5576</name>
</gene>
<evidence type="ECO:0000256" key="2">
    <source>
        <dbReference type="ARBA" id="ARBA00023157"/>
    </source>
</evidence>
<proteinExistence type="predicted"/>
<evidence type="ECO:0000259" key="4">
    <source>
        <dbReference type="SMART" id="SM00223"/>
    </source>
</evidence>
<dbReference type="Pfam" id="PF05721">
    <property type="entry name" value="PhyH"/>
    <property type="match status" value="1"/>
</dbReference>
<feature type="signal peptide" evidence="3">
    <location>
        <begin position="1"/>
        <end position="19"/>
    </location>
</feature>
<sequence length="489" mass="52626">MNFHRVRWLLAGPTTLSVASSVHVQLVATDPLCPPVSCCAEQSVEASTRPGCFVHALWTFNYCCSTGPRLDCYRWGEDSPGYDLVVHTAISGVQCRHLCQSHEACVYWTYLVDAPQLPDGLRGQCYLKGDGAVKNPVQAHPFVVSGERICTQFGEGMPRADAAARPGLDVRVQGTLVPWRTAAGSLSAAAAAGYAVLASAGTNQWHVEAAELVRTLGFVVVLDALDPGSVRRLRQSVKGVSDLMLSHDRDRIGNRGPRRYSYGGASQTLHMVHVQEWAGLVDNAAVNAVLPHVFPQGYLAVGGGGDFVLGSTSTYQSLHLDVGGGPIYDLGVPPAVGANFVVDDLTCADAPLRIVVGSHSNPDNPPSLMTEAEDLKASVICPLPAGSVIIRDLRAWHGGTPSGSGKDRYMPNAEYVSLQWGQLTCGTGQILDPCQPVLPKSLYEQMSPLGRAISESIVDRSGMLDHLMRDGEWLRKDFAHFERHQAHVF</sequence>
<keyword evidence="3" id="KW-0732">Signal</keyword>
<evidence type="ECO:0000313" key="6">
    <source>
        <dbReference type="Proteomes" id="UP001189429"/>
    </source>
</evidence>
<dbReference type="Proteomes" id="UP001189429">
    <property type="component" value="Unassembled WGS sequence"/>
</dbReference>
<comment type="caution">
    <text evidence="5">The sequence shown here is derived from an EMBL/GenBank/DDBJ whole genome shotgun (WGS) entry which is preliminary data.</text>
</comment>
<organism evidence="5 6">
    <name type="scientific">Prorocentrum cordatum</name>
    <dbReference type="NCBI Taxonomy" id="2364126"/>
    <lineage>
        <taxon>Eukaryota</taxon>
        <taxon>Sar</taxon>
        <taxon>Alveolata</taxon>
        <taxon>Dinophyceae</taxon>
        <taxon>Prorocentrales</taxon>
        <taxon>Prorocentraceae</taxon>
        <taxon>Prorocentrum</taxon>
    </lineage>
</organism>
<accession>A0ABN9PVM1</accession>
<name>A0ABN9PVM1_9DINO</name>
<evidence type="ECO:0000256" key="3">
    <source>
        <dbReference type="SAM" id="SignalP"/>
    </source>
</evidence>
<dbReference type="Gene3D" id="3.50.4.10">
    <property type="entry name" value="Hepatocyte Growth Factor"/>
    <property type="match status" value="1"/>
</dbReference>
<dbReference type="InterPro" id="IPR000177">
    <property type="entry name" value="Apple"/>
</dbReference>
<dbReference type="SUPFAM" id="SSF51197">
    <property type="entry name" value="Clavaminate synthase-like"/>
    <property type="match status" value="1"/>
</dbReference>
<dbReference type="InterPro" id="IPR008775">
    <property type="entry name" value="Phytyl_CoA_dOase-like"/>
</dbReference>
<dbReference type="SMART" id="SM00223">
    <property type="entry name" value="APPLE"/>
    <property type="match status" value="1"/>
</dbReference>
<keyword evidence="2" id="KW-1015">Disulfide bond</keyword>
<reference evidence="5" key="1">
    <citation type="submission" date="2023-10" db="EMBL/GenBank/DDBJ databases">
        <authorList>
            <person name="Chen Y."/>
            <person name="Shah S."/>
            <person name="Dougan E. K."/>
            <person name="Thang M."/>
            <person name="Chan C."/>
        </authorList>
    </citation>
    <scope>NUCLEOTIDE SEQUENCE [LARGE SCALE GENOMIC DNA]</scope>
</reference>
<protein>
    <recommendedName>
        <fullName evidence="4">Apple domain-containing protein</fullName>
    </recommendedName>
</protein>
<feature type="domain" description="Apple" evidence="4">
    <location>
        <begin position="72"/>
        <end position="150"/>
    </location>
</feature>
<evidence type="ECO:0000313" key="5">
    <source>
        <dbReference type="EMBL" id="CAK0796110.1"/>
    </source>
</evidence>
<feature type="chain" id="PRO_5047356427" description="Apple domain-containing protein" evidence="3">
    <location>
        <begin position="20"/>
        <end position="489"/>
    </location>
</feature>
<evidence type="ECO:0000256" key="1">
    <source>
        <dbReference type="ARBA" id="ARBA00022737"/>
    </source>
</evidence>
<dbReference type="EMBL" id="CAUYUJ010001472">
    <property type="protein sequence ID" value="CAK0796110.1"/>
    <property type="molecule type" value="Genomic_DNA"/>
</dbReference>
<dbReference type="Gene3D" id="2.60.120.620">
    <property type="entry name" value="q2cbj1_9rhob like domain"/>
    <property type="match status" value="1"/>
</dbReference>